<proteinExistence type="predicted"/>
<evidence type="ECO:0000256" key="6">
    <source>
        <dbReference type="ARBA" id="ARBA00023242"/>
    </source>
</evidence>
<reference evidence="10 11" key="1">
    <citation type="submission" date="2020-04" db="EMBL/GenBank/DDBJ databases">
        <authorList>
            <person name="Laetsch R D."/>
            <person name="Stevens L."/>
            <person name="Kumar S."/>
            <person name="Blaxter L. M."/>
        </authorList>
    </citation>
    <scope>NUCLEOTIDE SEQUENCE [LARGE SCALE GENOMIC DNA]</scope>
</reference>
<gene>
    <name evidence="10" type="ORF">CBOVIS_LOCUS9162</name>
</gene>
<dbReference type="Proteomes" id="UP000494206">
    <property type="component" value="Unassembled WGS sequence"/>
</dbReference>
<feature type="compositionally biased region" description="Basic and acidic residues" evidence="8">
    <location>
        <begin position="244"/>
        <end position="255"/>
    </location>
</feature>
<feature type="region of interest" description="Disordered" evidence="8">
    <location>
        <begin position="230"/>
        <end position="320"/>
    </location>
</feature>
<dbReference type="InterPro" id="IPR013087">
    <property type="entry name" value="Znf_C2H2_type"/>
</dbReference>
<feature type="domain" description="C2H2-type" evidence="9">
    <location>
        <begin position="110"/>
        <end position="130"/>
    </location>
</feature>
<evidence type="ECO:0000256" key="3">
    <source>
        <dbReference type="ARBA" id="ARBA00022737"/>
    </source>
</evidence>
<dbReference type="PROSITE" id="PS00028">
    <property type="entry name" value="ZINC_FINGER_C2H2_1"/>
    <property type="match status" value="2"/>
</dbReference>
<dbReference type="OrthoDB" id="5809979at2759"/>
<dbReference type="GO" id="GO:0008270">
    <property type="term" value="F:zinc ion binding"/>
    <property type="evidence" value="ECO:0007669"/>
    <property type="project" value="UniProtKB-KW"/>
</dbReference>
<feature type="coiled-coil region" evidence="7">
    <location>
        <begin position="350"/>
        <end position="387"/>
    </location>
</feature>
<accession>A0A8S1F3Q8</accession>
<protein>
    <recommendedName>
        <fullName evidence="9">C2H2-type domain-containing protein</fullName>
    </recommendedName>
</protein>
<comment type="caution">
    <text evidence="10">The sequence shown here is derived from an EMBL/GenBank/DDBJ whole genome shotgun (WGS) entry which is preliminary data.</text>
</comment>
<organism evidence="10 11">
    <name type="scientific">Caenorhabditis bovis</name>
    <dbReference type="NCBI Taxonomy" id="2654633"/>
    <lineage>
        <taxon>Eukaryota</taxon>
        <taxon>Metazoa</taxon>
        <taxon>Ecdysozoa</taxon>
        <taxon>Nematoda</taxon>
        <taxon>Chromadorea</taxon>
        <taxon>Rhabditida</taxon>
        <taxon>Rhabditina</taxon>
        <taxon>Rhabditomorpha</taxon>
        <taxon>Rhabditoidea</taxon>
        <taxon>Rhabditidae</taxon>
        <taxon>Peloderinae</taxon>
        <taxon>Caenorhabditis</taxon>
    </lineage>
</organism>
<comment type="subcellular location">
    <subcellularLocation>
        <location evidence="1">Nucleus</location>
    </subcellularLocation>
</comment>
<keyword evidence="3" id="KW-0677">Repeat</keyword>
<evidence type="ECO:0000256" key="7">
    <source>
        <dbReference type="SAM" id="Coils"/>
    </source>
</evidence>
<dbReference type="InterPro" id="IPR036236">
    <property type="entry name" value="Znf_C2H2_sf"/>
</dbReference>
<feature type="compositionally biased region" description="Polar residues" evidence="8">
    <location>
        <begin position="451"/>
        <end position="468"/>
    </location>
</feature>
<dbReference type="GO" id="GO:0005634">
    <property type="term" value="C:nucleus"/>
    <property type="evidence" value="ECO:0007669"/>
    <property type="project" value="UniProtKB-SubCell"/>
</dbReference>
<feature type="region of interest" description="Disordered" evidence="8">
    <location>
        <begin position="1"/>
        <end position="23"/>
    </location>
</feature>
<feature type="compositionally biased region" description="Acidic residues" evidence="8">
    <location>
        <begin position="275"/>
        <end position="285"/>
    </location>
</feature>
<dbReference type="Gene3D" id="3.30.160.60">
    <property type="entry name" value="Classic Zinc Finger"/>
    <property type="match status" value="3"/>
</dbReference>
<evidence type="ECO:0000313" key="11">
    <source>
        <dbReference type="Proteomes" id="UP000494206"/>
    </source>
</evidence>
<keyword evidence="7" id="KW-0175">Coiled coil</keyword>
<feature type="region of interest" description="Disordered" evidence="8">
    <location>
        <begin position="432"/>
        <end position="469"/>
    </location>
</feature>
<feature type="region of interest" description="Disordered" evidence="8">
    <location>
        <begin position="617"/>
        <end position="660"/>
    </location>
</feature>
<evidence type="ECO:0000256" key="5">
    <source>
        <dbReference type="ARBA" id="ARBA00022833"/>
    </source>
</evidence>
<name>A0A8S1F3Q8_9PELO</name>
<dbReference type="SUPFAM" id="SSF57667">
    <property type="entry name" value="beta-beta-alpha zinc fingers"/>
    <property type="match status" value="2"/>
</dbReference>
<keyword evidence="2" id="KW-0479">Metal-binding</keyword>
<keyword evidence="4" id="KW-0863">Zinc-finger</keyword>
<evidence type="ECO:0000259" key="9">
    <source>
        <dbReference type="PROSITE" id="PS00028"/>
    </source>
</evidence>
<dbReference type="PANTHER" id="PTHR24394">
    <property type="entry name" value="ZINC FINGER PROTEIN"/>
    <property type="match status" value="1"/>
</dbReference>
<evidence type="ECO:0000256" key="8">
    <source>
        <dbReference type="SAM" id="MobiDB-lite"/>
    </source>
</evidence>
<dbReference type="EMBL" id="CADEPM010000006">
    <property type="protein sequence ID" value="CAB3407198.1"/>
    <property type="molecule type" value="Genomic_DNA"/>
</dbReference>
<keyword evidence="6" id="KW-0539">Nucleus</keyword>
<keyword evidence="5" id="KW-0862">Zinc</keyword>
<evidence type="ECO:0000313" key="10">
    <source>
        <dbReference type="EMBL" id="CAB3407198.1"/>
    </source>
</evidence>
<sequence>MNDKKTKTAPEKSSIPSRVPPVDDAVTQIVEKMSSDELDRLIKLALEKRRESFGYFTLPNEDDSFLVSDSYDGPVCDIPEVVNENERSDERPSSEGSSGESDLDSRKRKCSICLNRYSTINNLLRHRLSHSVKDMLTCGICQQKFTNRNQIIAHLIMELKLFECEQCDMCFSTEAKKFKHTAKCASTAAKRVGSICELEMAQMEYRRRKVEQQRQWEIVENQRIEEARKALESNNNNNNNSTGRSEEASEAKLVDKSSSSSSTSTEGMSNAGLREEEEEDDDVEEEAHCINGSGDDYPEVREEPKTANGDDVKVEEERDEALSKRVENDGNCGKLVDELLQLRDRHFASLEVVKADKTRLEEAIGRMENLNREIQQKFEAINAKLTRVGDEKPMKLVDEGVASSVKPKRKPILPPPLPKRRIVASVEPNELNEAGLANNGGPSENREEHTNAQIANDTTRPSEAAQNSRETRQIECSICSTTLGDIVELLAHRHRHHGQVAMLTCGFCDREFSGYAHIKQHLYKEYNVFSCEFCKKPFISAYLLQRHGYHCSATKEVTCVICETKFASANLLREHEDDCRENFEMMMRNAYPVPRPAQAGVKTTNKKSLSFLLSKKPTDRRATTRNRQIPRRYMVEPGDELPLNTSAENGASPAKKYRRS</sequence>
<feature type="compositionally biased region" description="Basic and acidic residues" evidence="8">
    <location>
        <begin position="298"/>
        <end position="320"/>
    </location>
</feature>
<evidence type="ECO:0000256" key="1">
    <source>
        <dbReference type="ARBA" id="ARBA00004123"/>
    </source>
</evidence>
<dbReference type="GO" id="GO:0000981">
    <property type="term" value="F:DNA-binding transcription factor activity, RNA polymerase II-specific"/>
    <property type="evidence" value="ECO:0007669"/>
    <property type="project" value="TreeGrafter"/>
</dbReference>
<dbReference type="SMART" id="SM00355">
    <property type="entry name" value="ZnF_C2H2"/>
    <property type="match status" value="7"/>
</dbReference>
<dbReference type="PANTHER" id="PTHR24394:SF29">
    <property type="entry name" value="MYONEURIN"/>
    <property type="match status" value="1"/>
</dbReference>
<evidence type="ECO:0000256" key="4">
    <source>
        <dbReference type="ARBA" id="ARBA00022771"/>
    </source>
</evidence>
<feature type="region of interest" description="Disordered" evidence="8">
    <location>
        <begin position="78"/>
        <end position="104"/>
    </location>
</feature>
<dbReference type="AlphaFoldDB" id="A0A8S1F3Q8"/>
<feature type="compositionally biased region" description="Basic and acidic residues" evidence="8">
    <location>
        <begin position="1"/>
        <end position="10"/>
    </location>
</feature>
<dbReference type="Pfam" id="PF12874">
    <property type="entry name" value="zf-met"/>
    <property type="match status" value="1"/>
</dbReference>
<feature type="domain" description="C2H2-type" evidence="9">
    <location>
        <begin position="476"/>
        <end position="497"/>
    </location>
</feature>
<feature type="compositionally biased region" description="Basic and acidic residues" evidence="8">
    <location>
        <begin position="84"/>
        <end position="93"/>
    </location>
</feature>
<evidence type="ECO:0000256" key="2">
    <source>
        <dbReference type="ARBA" id="ARBA00022723"/>
    </source>
</evidence>
<keyword evidence="11" id="KW-1185">Reference proteome</keyword>